<organism evidence="2 3">
    <name type="scientific">Fusarium tricinctum</name>
    <dbReference type="NCBI Taxonomy" id="61284"/>
    <lineage>
        <taxon>Eukaryota</taxon>
        <taxon>Fungi</taxon>
        <taxon>Dikarya</taxon>
        <taxon>Ascomycota</taxon>
        <taxon>Pezizomycotina</taxon>
        <taxon>Sordariomycetes</taxon>
        <taxon>Hypocreomycetidae</taxon>
        <taxon>Hypocreales</taxon>
        <taxon>Nectriaceae</taxon>
        <taxon>Fusarium</taxon>
        <taxon>Fusarium tricinctum species complex</taxon>
    </lineage>
</organism>
<sequence>MTKQSRPKQRATHMHPYRRDRVQGPRERRDTSDRDSGTREQPGNTQSNAPQADPPQASASVDDEDDEGGDDDLEIPVRPQPHLFGQLRILPSAAISLAPNFVVRNPRKTGPQTDICARVPGRFNTWVARISCQDIMSDFWDLVVSNSGLKSTVVSGVWETAERTYIIRRYEPEVQVIEHVDSNWIFWTDAPDADTVGYKVQTCALEISEIPSILGEEGMKMVDPGWQETAARVEEKRKEQQKRERRGDTLTLVLEQQRS</sequence>
<feature type="compositionally biased region" description="Low complexity" evidence="1">
    <location>
        <begin position="46"/>
        <end position="60"/>
    </location>
</feature>
<evidence type="ECO:0000313" key="3">
    <source>
        <dbReference type="Proteomes" id="UP000813427"/>
    </source>
</evidence>
<protein>
    <submittedName>
        <fullName evidence="2">Uncharacterized protein</fullName>
    </submittedName>
</protein>
<reference evidence="2" key="1">
    <citation type="journal article" date="2021" name="Nat. Commun.">
        <title>Genetic determinants of endophytism in the Arabidopsis root mycobiome.</title>
        <authorList>
            <person name="Mesny F."/>
            <person name="Miyauchi S."/>
            <person name="Thiergart T."/>
            <person name="Pickel B."/>
            <person name="Atanasova L."/>
            <person name="Karlsson M."/>
            <person name="Huettel B."/>
            <person name="Barry K.W."/>
            <person name="Haridas S."/>
            <person name="Chen C."/>
            <person name="Bauer D."/>
            <person name="Andreopoulos W."/>
            <person name="Pangilinan J."/>
            <person name="LaButti K."/>
            <person name="Riley R."/>
            <person name="Lipzen A."/>
            <person name="Clum A."/>
            <person name="Drula E."/>
            <person name="Henrissat B."/>
            <person name="Kohler A."/>
            <person name="Grigoriev I.V."/>
            <person name="Martin F.M."/>
            <person name="Hacquard S."/>
        </authorList>
    </citation>
    <scope>NUCLEOTIDE SEQUENCE</scope>
    <source>
        <strain evidence="2">MPI-SDFR-AT-0068</strain>
    </source>
</reference>
<accession>A0A8K0RZ07</accession>
<gene>
    <name evidence="2" type="ORF">BKA59DRAFT_455534</name>
</gene>
<feature type="compositionally biased region" description="Basic and acidic residues" evidence="1">
    <location>
        <begin position="17"/>
        <end position="38"/>
    </location>
</feature>
<feature type="compositionally biased region" description="Basic residues" evidence="1">
    <location>
        <begin position="1"/>
        <end position="16"/>
    </location>
</feature>
<feature type="region of interest" description="Disordered" evidence="1">
    <location>
        <begin position="232"/>
        <end position="259"/>
    </location>
</feature>
<feature type="region of interest" description="Disordered" evidence="1">
    <location>
        <begin position="1"/>
        <end position="78"/>
    </location>
</feature>
<feature type="compositionally biased region" description="Basic and acidic residues" evidence="1">
    <location>
        <begin position="232"/>
        <end position="248"/>
    </location>
</feature>
<evidence type="ECO:0000313" key="2">
    <source>
        <dbReference type="EMBL" id="KAH7246493.1"/>
    </source>
</evidence>
<feature type="compositionally biased region" description="Acidic residues" evidence="1">
    <location>
        <begin position="61"/>
        <end position="74"/>
    </location>
</feature>
<keyword evidence="3" id="KW-1185">Reference proteome</keyword>
<proteinExistence type="predicted"/>
<name>A0A8K0RZ07_9HYPO</name>
<dbReference type="Proteomes" id="UP000813427">
    <property type="component" value="Unassembled WGS sequence"/>
</dbReference>
<dbReference type="AlphaFoldDB" id="A0A8K0RZ07"/>
<dbReference type="EMBL" id="JAGPXF010000004">
    <property type="protein sequence ID" value="KAH7246493.1"/>
    <property type="molecule type" value="Genomic_DNA"/>
</dbReference>
<evidence type="ECO:0000256" key="1">
    <source>
        <dbReference type="SAM" id="MobiDB-lite"/>
    </source>
</evidence>
<dbReference type="OrthoDB" id="5100704at2759"/>
<comment type="caution">
    <text evidence="2">The sequence shown here is derived from an EMBL/GenBank/DDBJ whole genome shotgun (WGS) entry which is preliminary data.</text>
</comment>